<feature type="compositionally biased region" description="Basic and acidic residues" evidence="1">
    <location>
        <begin position="192"/>
        <end position="214"/>
    </location>
</feature>
<dbReference type="OrthoDB" id="1705475at2"/>
<dbReference type="InterPro" id="IPR057682">
    <property type="entry name" value="DUF7922"/>
</dbReference>
<gene>
    <name evidence="3" type="ORF">SAMN02746089_00771</name>
</gene>
<dbReference type="Proteomes" id="UP000184088">
    <property type="component" value="Unassembled WGS sequence"/>
</dbReference>
<name>A0A1M4W6S2_9THEO</name>
<accession>A0A1M4W6S2</accession>
<evidence type="ECO:0000256" key="1">
    <source>
        <dbReference type="SAM" id="MobiDB-lite"/>
    </source>
</evidence>
<dbReference type="Pfam" id="PF25538">
    <property type="entry name" value="DUF7922"/>
    <property type="match status" value="1"/>
</dbReference>
<dbReference type="AlphaFoldDB" id="A0A1M4W6S2"/>
<protein>
    <recommendedName>
        <fullName evidence="2">DUF7922 domain-containing protein</fullName>
    </recommendedName>
</protein>
<evidence type="ECO:0000313" key="4">
    <source>
        <dbReference type="Proteomes" id="UP000184088"/>
    </source>
</evidence>
<feature type="region of interest" description="Disordered" evidence="1">
    <location>
        <begin position="184"/>
        <end position="225"/>
    </location>
</feature>
<evidence type="ECO:0000259" key="2">
    <source>
        <dbReference type="Pfam" id="PF25538"/>
    </source>
</evidence>
<reference evidence="3 4" key="1">
    <citation type="submission" date="2016-11" db="EMBL/GenBank/DDBJ databases">
        <authorList>
            <person name="Jaros S."/>
            <person name="Januszkiewicz K."/>
            <person name="Wedrychowicz H."/>
        </authorList>
    </citation>
    <scope>NUCLEOTIDE SEQUENCE [LARGE SCALE GENOMIC DNA]</scope>
    <source>
        <strain evidence="3 4">DSM 17918</strain>
    </source>
</reference>
<proteinExistence type="predicted"/>
<organism evidence="3 4">
    <name type="scientific">Caldanaerobius fijiensis DSM 17918</name>
    <dbReference type="NCBI Taxonomy" id="1121256"/>
    <lineage>
        <taxon>Bacteria</taxon>
        <taxon>Bacillati</taxon>
        <taxon>Bacillota</taxon>
        <taxon>Clostridia</taxon>
        <taxon>Thermoanaerobacterales</taxon>
        <taxon>Thermoanaerobacteraceae</taxon>
        <taxon>Caldanaerobius</taxon>
    </lineage>
</organism>
<dbReference type="EMBL" id="FQVH01000005">
    <property type="protein sequence ID" value="SHE76850.1"/>
    <property type="molecule type" value="Genomic_DNA"/>
</dbReference>
<feature type="domain" description="DUF7922" evidence="2">
    <location>
        <begin position="7"/>
        <end position="123"/>
    </location>
</feature>
<dbReference type="STRING" id="1121256.SAMN02746089_00771"/>
<sequence length="375" mass="43019">MLLRRFFVTLKPDDDKYSIEGEKPDGFFKFERFGNRCRVTINVTGLKQPEDFSYKGMLIGFKNNEPVMFDMGVLKIDDMGRCISQWLFDPENIEGKGIRLEDLKVCAVVVDNLNGQLITPLVGLLDGDYADWKKMIKHDKNISIDESKSSENLVPELPNIDIGEDSDSQLEQKLEQNGAYVENLDHDEGESGYDHAEPQEDKEDKTDQSSEKNISEQNNISEKNIGESEAENLIGLLELKDQGVPGESQYVRNLKKYIGDIIGHLQEVQPFEEKMEGYKWWKIENGYAFNKDHYLMGLVFEQNKVKYIVYAMPGKFNMFDQPYGGLTGFVCWRPARGQQFEYDADGYWLMHIDALTGQIVMPLKPTPPPLFKGYD</sequence>
<keyword evidence="4" id="KW-1185">Reference proteome</keyword>
<evidence type="ECO:0000313" key="3">
    <source>
        <dbReference type="EMBL" id="SHE76850.1"/>
    </source>
</evidence>
<dbReference type="RefSeq" id="WP_073341898.1">
    <property type="nucleotide sequence ID" value="NZ_FQVH01000005.1"/>
</dbReference>